<dbReference type="Proteomes" id="UP000799118">
    <property type="component" value="Unassembled WGS sequence"/>
</dbReference>
<gene>
    <name evidence="1" type="ORF">BT96DRAFT_1022389</name>
</gene>
<evidence type="ECO:0000313" key="1">
    <source>
        <dbReference type="EMBL" id="KAE9394756.1"/>
    </source>
</evidence>
<keyword evidence="2" id="KW-1185">Reference proteome</keyword>
<accession>A0A6A4HAE1</accession>
<protein>
    <submittedName>
        <fullName evidence="1">Uncharacterized protein</fullName>
    </submittedName>
</protein>
<name>A0A6A4HAE1_9AGAR</name>
<sequence>MDIVSYDSVSLESSETNSAGLKHERPFWISKVGSYVLRERLYVKPHPDLHHPPLQFQQWTRLILILIPTTLPMNTNTTEKPL</sequence>
<feature type="non-terminal residue" evidence="1">
    <location>
        <position position="82"/>
    </location>
</feature>
<reference evidence="1" key="1">
    <citation type="journal article" date="2019" name="Environ. Microbiol.">
        <title>Fungal ecological strategies reflected in gene transcription - a case study of two litter decomposers.</title>
        <authorList>
            <person name="Barbi F."/>
            <person name="Kohler A."/>
            <person name="Barry K."/>
            <person name="Baskaran P."/>
            <person name="Daum C."/>
            <person name="Fauchery L."/>
            <person name="Ihrmark K."/>
            <person name="Kuo A."/>
            <person name="LaButti K."/>
            <person name="Lipzen A."/>
            <person name="Morin E."/>
            <person name="Grigoriev I.V."/>
            <person name="Henrissat B."/>
            <person name="Lindahl B."/>
            <person name="Martin F."/>
        </authorList>
    </citation>
    <scope>NUCLEOTIDE SEQUENCE</scope>
    <source>
        <strain evidence="1">JB14</strain>
    </source>
</reference>
<evidence type="ECO:0000313" key="2">
    <source>
        <dbReference type="Proteomes" id="UP000799118"/>
    </source>
</evidence>
<organism evidence="1 2">
    <name type="scientific">Gymnopus androsaceus JB14</name>
    <dbReference type="NCBI Taxonomy" id="1447944"/>
    <lineage>
        <taxon>Eukaryota</taxon>
        <taxon>Fungi</taxon>
        <taxon>Dikarya</taxon>
        <taxon>Basidiomycota</taxon>
        <taxon>Agaricomycotina</taxon>
        <taxon>Agaricomycetes</taxon>
        <taxon>Agaricomycetidae</taxon>
        <taxon>Agaricales</taxon>
        <taxon>Marasmiineae</taxon>
        <taxon>Omphalotaceae</taxon>
        <taxon>Gymnopus</taxon>
    </lineage>
</organism>
<proteinExistence type="predicted"/>
<dbReference type="OrthoDB" id="2117972at2759"/>
<dbReference type="AlphaFoldDB" id="A0A6A4HAE1"/>
<dbReference type="EMBL" id="ML769544">
    <property type="protein sequence ID" value="KAE9394756.1"/>
    <property type="molecule type" value="Genomic_DNA"/>
</dbReference>